<organism evidence="1 2">
    <name type="scientific">Candidatus Thiodictyon syntrophicum</name>
    <dbReference type="NCBI Taxonomy" id="1166950"/>
    <lineage>
        <taxon>Bacteria</taxon>
        <taxon>Pseudomonadati</taxon>
        <taxon>Pseudomonadota</taxon>
        <taxon>Gammaproteobacteria</taxon>
        <taxon>Chromatiales</taxon>
        <taxon>Chromatiaceae</taxon>
        <taxon>Thiodictyon</taxon>
    </lineage>
</organism>
<evidence type="ECO:0000313" key="1">
    <source>
        <dbReference type="EMBL" id="AUB82900.1"/>
    </source>
</evidence>
<dbReference type="OrthoDB" id="5780201at2"/>
<keyword evidence="2" id="KW-1185">Reference proteome</keyword>
<proteinExistence type="predicted"/>
<dbReference type="EMBL" id="CP020370">
    <property type="protein sequence ID" value="AUB82900.1"/>
    <property type="molecule type" value="Genomic_DNA"/>
</dbReference>
<sequence>MPNLRDKMARYGFESNDDYEFQVRCLLEGPTRTLRTLNIEGDSERRKSAFATALGRALEFPHLLYLDFTEAHPPLPDVLLPPSQDEMGRAEPPIDPLDLTVSEACAQSEGEPTVLILDQLQAADFREHIRLHRFINDCFWEVRGGRYYANPRHLLLFLISESPLYHSLQKESFRVWVGRISEHQVEYRPADFGLGAAAVPLFAALAELFRALGSAPTHSEFGHILTDLQLHVRTSEHLRLCLYGRAEGIMRDALAAPALRAPLDAVVAAAATLLVAEHIELRGDC</sequence>
<gene>
    <name evidence="1" type="ORF">THSYN_19425</name>
</gene>
<name>A0A2K8UBC7_9GAMM</name>
<evidence type="ECO:0000313" key="2">
    <source>
        <dbReference type="Proteomes" id="UP000232638"/>
    </source>
</evidence>
<dbReference type="KEGG" id="tsy:THSYN_19425"/>
<protein>
    <recommendedName>
        <fullName evidence="3">ATP-binding protein</fullName>
    </recommendedName>
</protein>
<dbReference type="RefSeq" id="WP_100920604.1">
    <property type="nucleotide sequence ID" value="NZ_CP020370.1"/>
</dbReference>
<accession>A0A2K8UBC7</accession>
<evidence type="ECO:0008006" key="3">
    <source>
        <dbReference type="Google" id="ProtNLM"/>
    </source>
</evidence>
<dbReference type="Proteomes" id="UP000232638">
    <property type="component" value="Chromosome"/>
</dbReference>
<reference evidence="1 2" key="1">
    <citation type="submission" date="2017-03" db="EMBL/GenBank/DDBJ databases">
        <title>Complete genome sequence of Candidatus 'Thiodictyon syntrophicum' sp. nov. strain Cad16T, a photolithoautotroph purple sulfur bacterium isolated from an alpine meromictic lake.</title>
        <authorList>
            <person name="Luedin S.M."/>
            <person name="Pothier J.F."/>
            <person name="Danza F."/>
            <person name="Storelli N."/>
            <person name="Wittwer M."/>
            <person name="Tonolla M."/>
        </authorList>
    </citation>
    <scope>NUCLEOTIDE SEQUENCE [LARGE SCALE GENOMIC DNA]</scope>
    <source>
        <strain evidence="1 2">Cad16T</strain>
    </source>
</reference>
<dbReference type="AlphaFoldDB" id="A0A2K8UBC7"/>